<sequence>MKHIFTFKGPVKVVFLWALFASIFAVNQLHGQGSRKLTYKDIYDNPYDINNFYLKLQPLYAEVFLTNFTAGYGGEIEYFWKNKVDFMASVRTAYAQQTDMVKDLAAKNNKVDSNVKPFLYAEAGFNIHLIDGLEKGKAKMVLHRRNYLKSVKWKSRVPDYVEVPADVRQVIGLHLGGMYYNTGIRLDQVLTKQNLVLGPVQQEGAPEIVLDGNSSAFANMAASGFYAGVQLSWIKNVIMKPSRNYDMLVDDLIFDLFIDLIVMPSIQIDPIFYKGVEMDLEPIERNKIGFRVGVAGKFNRKFSWGYGGEIGYRPGVSQLGFYTQLKVFVPVFGSKPKQKIEAVKEE</sequence>
<name>A0AAE3XR37_9BACT</name>
<evidence type="ECO:0000313" key="2">
    <source>
        <dbReference type="Proteomes" id="UP001185092"/>
    </source>
</evidence>
<comment type="caution">
    <text evidence="1">The sequence shown here is derived from an EMBL/GenBank/DDBJ whole genome shotgun (WGS) entry which is preliminary data.</text>
</comment>
<dbReference type="AlphaFoldDB" id="A0AAE3XR37"/>
<dbReference type="Proteomes" id="UP001185092">
    <property type="component" value="Unassembled WGS sequence"/>
</dbReference>
<accession>A0AAE3XR37</accession>
<proteinExistence type="predicted"/>
<reference evidence="1" key="1">
    <citation type="submission" date="2023-07" db="EMBL/GenBank/DDBJ databases">
        <title>Genomic Encyclopedia of Type Strains, Phase IV (KMG-IV): sequencing the most valuable type-strain genomes for metagenomic binning, comparative biology and taxonomic classification.</title>
        <authorList>
            <person name="Goeker M."/>
        </authorList>
    </citation>
    <scope>NUCLEOTIDE SEQUENCE</scope>
    <source>
        <strain evidence="1">DSM 26174</strain>
    </source>
</reference>
<keyword evidence="2" id="KW-1185">Reference proteome</keyword>
<evidence type="ECO:0000313" key="1">
    <source>
        <dbReference type="EMBL" id="MDR6240375.1"/>
    </source>
</evidence>
<dbReference type="RefSeq" id="WP_309940283.1">
    <property type="nucleotide sequence ID" value="NZ_AP025305.1"/>
</dbReference>
<protein>
    <submittedName>
        <fullName evidence="1">Uncharacterized protein</fullName>
    </submittedName>
</protein>
<organism evidence="1 2">
    <name type="scientific">Aureibacter tunicatorum</name>
    <dbReference type="NCBI Taxonomy" id="866807"/>
    <lineage>
        <taxon>Bacteria</taxon>
        <taxon>Pseudomonadati</taxon>
        <taxon>Bacteroidota</taxon>
        <taxon>Cytophagia</taxon>
        <taxon>Cytophagales</taxon>
        <taxon>Persicobacteraceae</taxon>
        <taxon>Aureibacter</taxon>
    </lineage>
</organism>
<gene>
    <name evidence="1" type="ORF">HNQ88_003441</name>
</gene>
<dbReference type="EMBL" id="JAVDQD010000004">
    <property type="protein sequence ID" value="MDR6240375.1"/>
    <property type="molecule type" value="Genomic_DNA"/>
</dbReference>